<dbReference type="InterPro" id="IPR017871">
    <property type="entry name" value="ABC_transporter-like_CS"/>
</dbReference>
<dbReference type="GO" id="GO:0005524">
    <property type="term" value="F:ATP binding"/>
    <property type="evidence" value="ECO:0007669"/>
    <property type="project" value="UniProtKB-KW"/>
</dbReference>
<evidence type="ECO:0000259" key="5">
    <source>
        <dbReference type="PROSITE" id="PS50893"/>
    </source>
</evidence>
<gene>
    <name evidence="6" type="ORF">AFK71_06600</name>
</gene>
<dbReference type="GO" id="GO:0016887">
    <property type="term" value="F:ATP hydrolysis activity"/>
    <property type="evidence" value="ECO:0007669"/>
    <property type="project" value="InterPro"/>
</dbReference>
<dbReference type="Proteomes" id="UP000036780">
    <property type="component" value="Unassembled WGS sequence"/>
</dbReference>
<dbReference type="InterPro" id="IPR027417">
    <property type="entry name" value="P-loop_NTPase"/>
</dbReference>
<dbReference type="PANTHER" id="PTHR42794:SF1">
    <property type="entry name" value="HEMIN IMPORT ATP-BINDING PROTEIN HMUV"/>
    <property type="match status" value="1"/>
</dbReference>
<dbReference type="InterPro" id="IPR003439">
    <property type="entry name" value="ABC_transporter-like_ATP-bd"/>
</dbReference>
<dbReference type="SMART" id="SM00382">
    <property type="entry name" value="AAA"/>
    <property type="match status" value="1"/>
</dbReference>
<dbReference type="Gene3D" id="3.40.50.300">
    <property type="entry name" value="P-loop containing nucleotide triphosphate hydrolases"/>
    <property type="match status" value="1"/>
</dbReference>
<keyword evidence="2" id="KW-0547">Nucleotide-binding</keyword>
<evidence type="ECO:0000256" key="4">
    <source>
        <dbReference type="ARBA" id="ARBA00022967"/>
    </source>
</evidence>
<sequence>MEKLTSKQISLHLGNKHVLKNVSVTAHDGDFIGLIGPNGSGKSTWLKAVSGLVPYQNGSVTLKGKEITTYPTKDIAKMIGYVPQNTSLNFDFLVRDIVLMGRHPHIPRFGLESAIDYKIAEQAMQQTNIIHLAYRYANQLSGGQLQLVLIAKALAQETNILILDEPTSALDINRQLQVLGLLKQLTQKGVTIIAALHDLNLAARFCNQLVLLTNGAVLAAGTPETVLTSDHIYKSYDVHSSIRYDSLIRAYYVTALSHKTILTK</sequence>
<feature type="domain" description="ABC transporter" evidence="5">
    <location>
        <begin position="4"/>
        <end position="239"/>
    </location>
</feature>
<evidence type="ECO:0000256" key="1">
    <source>
        <dbReference type="ARBA" id="ARBA00022448"/>
    </source>
</evidence>
<dbReference type="RefSeq" id="WP_050350761.1">
    <property type="nucleotide sequence ID" value="NZ_CP073011.1"/>
</dbReference>
<evidence type="ECO:0000313" key="7">
    <source>
        <dbReference type="Proteomes" id="UP000036780"/>
    </source>
</evidence>
<accession>A0A0L0QT39</accession>
<evidence type="ECO:0000313" key="6">
    <source>
        <dbReference type="EMBL" id="KNE21338.1"/>
    </source>
</evidence>
<dbReference type="AlphaFoldDB" id="A0A0L0QT39"/>
<keyword evidence="1" id="KW-0813">Transport</keyword>
<protein>
    <recommendedName>
        <fullName evidence="5">ABC transporter domain-containing protein</fullName>
    </recommendedName>
</protein>
<evidence type="ECO:0000256" key="2">
    <source>
        <dbReference type="ARBA" id="ARBA00022741"/>
    </source>
</evidence>
<dbReference type="EMBL" id="LGTO01000005">
    <property type="protein sequence ID" value="KNE21338.1"/>
    <property type="molecule type" value="Genomic_DNA"/>
</dbReference>
<dbReference type="InterPro" id="IPR003593">
    <property type="entry name" value="AAA+_ATPase"/>
</dbReference>
<keyword evidence="4" id="KW-1278">Translocase</keyword>
<dbReference type="OrthoDB" id="9787851at2"/>
<dbReference type="PROSITE" id="PS50893">
    <property type="entry name" value="ABC_TRANSPORTER_2"/>
    <property type="match status" value="1"/>
</dbReference>
<reference evidence="7" key="1">
    <citation type="submission" date="2015-07" db="EMBL/GenBank/DDBJ databases">
        <title>Fjat-10053 dsm26.</title>
        <authorList>
            <person name="Liu B."/>
            <person name="Wang J."/>
            <person name="Zhu Y."/>
            <person name="Liu G."/>
            <person name="Chen Q."/>
            <person name="Chen Z."/>
            <person name="Lan J."/>
            <person name="Che J."/>
            <person name="Ge C."/>
            <person name="Shi H."/>
            <person name="Pan Z."/>
            <person name="Liu X."/>
        </authorList>
    </citation>
    <scope>NUCLEOTIDE SEQUENCE [LARGE SCALE GENOMIC DNA]</scope>
    <source>
        <strain evidence="7">DSM 26</strain>
    </source>
</reference>
<dbReference type="FunFam" id="3.40.50.300:FF:000134">
    <property type="entry name" value="Iron-enterobactin ABC transporter ATP-binding protein"/>
    <property type="match status" value="1"/>
</dbReference>
<name>A0A0L0QT39_VIRPA</name>
<dbReference type="CDD" id="cd03214">
    <property type="entry name" value="ABC_Iron-Siderophores_B12_Hemin"/>
    <property type="match status" value="1"/>
</dbReference>
<dbReference type="SUPFAM" id="SSF52540">
    <property type="entry name" value="P-loop containing nucleoside triphosphate hydrolases"/>
    <property type="match status" value="1"/>
</dbReference>
<comment type="caution">
    <text evidence="6">The sequence shown here is derived from an EMBL/GenBank/DDBJ whole genome shotgun (WGS) entry which is preliminary data.</text>
</comment>
<keyword evidence="3" id="KW-0067">ATP-binding</keyword>
<evidence type="ECO:0000256" key="3">
    <source>
        <dbReference type="ARBA" id="ARBA00022840"/>
    </source>
</evidence>
<dbReference type="Pfam" id="PF00005">
    <property type="entry name" value="ABC_tran"/>
    <property type="match status" value="1"/>
</dbReference>
<dbReference type="GeneID" id="66872932"/>
<dbReference type="PROSITE" id="PS00211">
    <property type="entry name" value="ABC_TRANSPORTER_1"/>
    <property type="match status" value="1"/>
</dbReference>
<dbReference type="PATRIC" id="fig|1473.5.peg.4327"/>
<dbReference type="PANTHER" id="PTHR42794">
    <property type="entry name" value="HEMIN IMPORT ATP-BINDING PROTEIN HMUV"/>
    <property type="match status" value="1"/>
</dbReference>
<organism evidence="6 7">
    <name type="scientific">Virgibacillus pantothenticus</name>
    <dbReference type="NCBI Taxonomy" id="1473"/>
    <lineage>
        <taxon>Bacteria</taxon>
        <taxon>Bacillati</taxon>
        <taxon>Bacillota</taxon>
        <taxon>Bacilli</taxon>
        <taxon>Bacillales</taxon>
        <taxon>Bacillaceae</taxon>
        <taxon>Virgibacillus</taxon>
    </lineage>
</organism>
<proteinExistence type="predicted"/>
<keyword evidence="7" id="KW-1185">Reference proteome</keyword>